<organism evidence="1">
    <name type="scientific">Anguilla anguilla</name>
    <name type="common">European freshwater eel</name>
    <name type="synonym">Muraena anguilla</name>
    <dbReference type="NCBI Taxonomy" id="7936"/>
    <lineage>
        <taxon>Eukaryota</taxon>
        <taxon>Metazoa</taxon>
        <taxon>Chordata</taxon>
        <taxon>Craniata</taxon>
        <taxon>Vertebrata</taxon>
        <taxon>Euteleostomi</taxon>
        <taxon>Actinopterygii</taxon>
        <taxon>Neopterygii</taxon>
        <taxon>Teleostei</taxon>
        <taxon>Anguilliformes</taxon>
        <taxon>Anguillidae</taxon>
        <taxon>Anguilla</taxon>
    </lineage>
</organism>
<name>A0A0E9SPI4_ANGAN</name>
<proteinExistence type="predicted"/>
<evidence type="ECO:0000313" key="1">
    <source>
        <dbReference type="EMBL" id="JAH43244.1"/>
    </source>
</evidence>
<dbReference type="EMBL" id="GBXM01065333">
    <property type="protein sequence ID" value="JAH43244.1"/>
    <property type="molecule type" value="Transcribed_RNA"/>
</dbReference>
<reference evidence="1" key="2">
    <citation type="journal article" date="2015" name="Fish Shellfish Immunol.">
        <title>Early steps in the European eel (Anguilla anguilla)-Vibrio vulnificus interaction in the gills: Role of the RtxA13 toxin.</title>
        <authorList>
            <person name="Callol A."/>
            <person name="Pajuelo D."/>
            <person name="Ebbesson L."/>
            <person name="Teles M."/>
            <person name="MacKenzie S."/>
            <person name="Amaro C."/>
        </authorList>
    </citation>
    <scope>NUCLEOTIDE SEQUENCE</scope>
</reference>
<accession>A0A0E9SPI4</accession>
<reference evidence="1" key="1">
    <citation type="submission" date="2014-11" db="EMBL/GenBank/DDBJ databases">
        <authorList>
            <person name="Amaro Gonzalez C."/>
        </authorList>
    </citation>
    <scope>NUCLEOTIDE SEQUENCE</scope>
</reference>
<protein>
    <submittedName>
        <fullName evidence="1">Uncharacterized protein</fullName>
    </submittedName>
</protein>
<dbReference type="AlphaFoldDB" id="A0A0E9SPI4"/>
<sequence length="83" mass="9565">MRRVRKLGNGFDVCVCLCLSVSDQSFGASTHSVRNPLWSWALQYGLLSLQRQCERKGQIERCEDEDEGVRFKIFVSFYSLAEN</sequence>